<reference evidence="5" key="1">
    <citation type="journal article" date="2019" name="Int. J. Syst. Evol. Microbiol.">
        <title>The Global Catalogue of Microorganisms (GCM) 10K type strain sequencing project: providing services to taxonomists for standard genome sequencing and annotation.</title>
        <authorList>
            <consortium name="The Broad Institute Genomics Platform"/>
            <consortium name="The Broad Institute Genome Sequencing Center for Infectious Disease"/>
            <person name="Wu L."/>
            <person name="Ma J."/>
        </authorList>
    </citation>
    <scope>NUCLEOTIDE SEQUENCE [LARGE SCALE GENOMIC DNA]</scope>
    <source>
        <strain evidence="5">JCM 6486</strain>
    </source>
</reference>
<name>A0ABP3X6Z8_9FIRM</name>
<dbReference type="InterPro" id="IPR004474">
    <property type="entry name" value="LytR_CpsA_psr"/>
</dbReference>
<keyword evidence="2" id="KW-1133">Transmembrane helix</keyword>
<dbReference type="Gene3D" id="3.40.630.190">
    <property type="entry name" value="LCP protein"/>
    <property type="match status" value="1"/>
</dbReference>
<keyword evidence="5" id="KW-1185">Reference proteome</keyword>
<keyword evidence="2" id="KW-0472">Membrane</keyword>
<dbReference type="Pfam" id="PF03816">
    <property type="entry name" value="LytR_cpsA_psr"/>
    <property type="match status" value="1"/>
</dbReference>
<evidence type="ECO:0000256" key="2">
    <source>
        <dbReference type="SAM" id="Phobius"/>
    </source>
</evidence>
<gene>
    <name evidence="4" type="ORF">GCM10008917_02210</name>
</gene>
<evidence type="ECO:0000313" key="5">
    <source>
        <dbReference type="Proteomes" id="UP001400965"/>
    </source>
</evidence>
<dbReference type="InterPro" id="IPR050922">
    <property type="entry name" value="LytR/CpsA/Psr_CW_biosynth"/>
</dbReference>
<dbReference type="Proteomes" id="UP001400965">
    <property type="component" value="Unassembled WGS sequence"/>
</dbReference>
<proteinExistence type="inferred from homology"/>
<evidence type="ECO:0000256" key="1">
    <source>
        <dbReference type="ARBA" id="ARBA00006068"/>
    </source>
</evidence>
<organism evidence="4 5">
    <name type="scientific">Paraclostridium tenue</name>
    <dbReference type="NCBI Taxonomy" id="1737"/>
    <lineage>
        <taxon>Bacteria</taxon>
        <taxon>Bacillati</taxon>
        <taxon>Bacillota</taxon>
        <taxon>Clostridia</taxon>
        <taxon>Peptostreptococcales</taxon>
        <taxon>Peptostreptococcaceae</taxon>
        <taxon>Paraclostridium</taxon>
    </lineage>
</organism>
<dbReference type="PANTHER" id="PTHR33392:SF6">
    <property type="entry name" value="POLYISOPRENYL-TEICHOIC ACID--PEPTIDOGLYCAN TEICHOIC ACID TRANSFERASE TAGU"/>
    <property type="match status" value="1"/>
</dbReference>
<evidence type="ECO:0000259" key="3">
    <source>
        <dbReference type="Pfam" id="PF03816"/>
    </source>
</evidence>
<comment type="similarity">
    <text evidence="1">Belongs to the LytR/CpsA/Psr (LCP) family.</text>
</comment>
<dbReference type="NCBIfam" id="TIGR00350">
    <property type="entry name" value="lytR_cpsA_psr"/>
    <property type="match status" value="1"/>
</dbReference>
<feature type="domain" description="Cell envelope-related transcriptional attenuator" evidence="3">
    <location>
        <begin position="73"/>
        <end position="214"/>
    </location>
</feature>
<dbReference type="EMBL" id="BAAACP010000001">
    <property type="protein sequence ID" value="GAA0861324.1"/>
    <property type="molecule type" value="Genomic_DNA"/>
</dbReference>
<dbReference type="PANTHER" id="PTHR33392">
    <property type="entry name" value="POLYISOPRENYL-TEICHOIC ACID--PEPTIDOGLYCAN TEICHOIC ACID TRANSFERASE TAGU"/>
    <property type="match status" value="1"/>
</dbReference>
<feature type="transmembrane region" description="Helical" evidence="2">
    <location>
        <begin position="7"/>
        <end position="28"/>
    </location>
</feature>
<accession>A0ABP3X6Z8</accession>
<sequence length="304" mass="34350">MSALKKVVIGLIVFIVVVPLVVFGYFYFKLNSMYDKDTAKDIKQKIQKVEEKNGITNILLAGVDGNNLEKGNRSDSMMILTIDDKNNDIRITSLARDTYVDIPGYGEQKLTHAYAYGGPALLLQTIDKNFKIKIDKYAAVSFDSFEKIIDTIGGVEIDVLPKEVSHIPGIDGPGKQNLNGAEALAYSRIRYADDAYHRDNRQRTVLQAAYNKLAKTSSGDLIELGNNIIGYTKTNMPPMEIFKLATKVLKMNSTNFAQLEFPLDGHRDGKTISKEKGWVIIWDKEYNNEQLHKFIYDYKSFENK</sequence>
<protein>
    <submittedName>
        <fullName evidence="4">LCP family protein</fullName>
    </submittedName>
</protein>
<keyword evidence="2" id="KW-0812">Transmembrane</keyword>
<evidence type="ECO:0000313" key="4">
    <source>
        <dbReference type="EMBL" id="GAA0861324.1"/>
    </source>
</evidence>
<comment type="caution">
    <text evidence="4">The sequence shown here is derived from an EMBL/GenBank/DDBJ whole genome shotgun (WGS) entry which is preliminary data.</text>
</comment>
<dbReference type="RefSeq" id="WP_346041247.1">
    <property type="nucleotide sequence ID" value="NZ_BAAACP010000001.1"/>
</dbReference>